<evidence type="ECO:0000313" key="1">
    <source>
        <dbReference type="EMBL" id="SHI72863.1"/>
    </source>
</evidence>
<dbReference type="AlphaFoldDB" id="A0A1M6DIC1"/>
<name>A0A1M6DIC1_9FLAO</name>
<dbReference type="STRING" id="683124.SAMN05444337_0652"/>
<dbReference type="RefSeq" id="WP_072781657.1">
    <property type="nucleotide sequence ID" value="NZ_CP045292.1"/>
</dbReference>
<accession>A0A1M6DIC1</accession>
<reference evidence="1 2" key="1">
    <citation type="submission" date="2016-11" db="EMBL/GenBank/DDBJ databases">
        <authorList>
            <person name="Jaros S."/>
            <person name="Januszkiewicz K."/>
            <person name="Wedrychowicz H."/>
        </authorList>
    </citation>
    <scope>NUCLEOTIDE SEQUENCE [LARGE SCALE GENOMIC DNA]</scope>
    <source>
        <strain evidence="1 2">DSM 22807</strain>
    </source>
</reference>
<dbReference type="Proteomes" id="UP000184232">
    <property type="component" value="Unassembled WGS sequence"/>
</dbReference>
<gene>
    <name evidence="1" type="ORF">SAMN05444337_0652</name>
</gene>
<evidence type="ECO:0000313" key="2">
    <source>
        <dbReference type="Proteomes" id="UP000184232"/>
    </source>
</evidence>
<keyword evidence="2" id="KW-1185">Reference proteome</keyword>
<dbReference type="EMBL" id="FQZH01000001">
    <property type="protein sequence ID" value="SHI72863.1"/>
    <property type="molecule type" value="Genomic_DNA"/>
</dbReference>
<proteinExistence type="predicted"/>
<protein>
    <submittedName>
        <fullName evidence="1">Uncharacterized protein</fullName>
    </submittedName>
</protein>
<organism evidence="1 2">
    <name type="scientific">Flavobacterium haoranii</name>
    <dbReference type="NCBI Taxonomy" id="683124"/>
    <lineage>
        <taxon>Bacteria</taxon>
        <taxon>Pseudomonadati</taxon>
        <taxon>Bacteroidota</taxon>
        <taxon>Flavobacteriia</taxon>
        <taxon>Flavobacteriales</taxon>
        <taxon>Flavobacteriaceae</taxon>
        <taxon>Flavobacterium</taxon>
    </lineage>
</organism>
<sequence>MKTQAISLFLFIVLLLPAVVTFSWLQHRKHVVKKEVKQNIIAGINKLELQILQFHHQEVDQKVEWEHSKEFEFEGKMYDVVEKEIINDSIRFFCWLDEEETELNRRLKSLLTDVYQNDVPLKLKNDLVLNFYKSLFFQNADLITFNQLFKTVSSKSYYINNYFFQYKNAEIQPPIFV</sequence>
<dbReference type="OrthoDB" id="680635at2"/>